<dbReference type="RefSeq" id="WP_006941803.1">
    <property type="nucleotide sequence ID" value="NZ_GL538208.1"/>
</dbReference>
<keyword evidence="2" id="KW-1185">Reference proteome</keyword>
<evidence type="ECO:0000313" key="2">
    <source>
        <dbReference type="Proteomes" id="UP000003195"/>
    </source>
</evidence>
<reference evidence="1 2" key="1">
    <citation type="submission" date="2010-08" db="EMBL/GenBank/DDBJ databases">
        <authorList>
            <person name="Weinstock G."/>
            <person name="Sodergren E."/>
            <person name="Clifton S."/>
            <person name="Fulton L."/>
            <person name="Fulton B."/>
            <person name="Courtney L."/>
            <person name="Fronick C."/>
            <person name="Harrison M."/>
            <person name="Strong C."/>
            <person name="Farmer C."/>
            <person name="Delahaunty K."/>
            <person name="Markovic C."/>
            <person name="Hall O."/>
            <person name="Minx P."/>
            <person name="Tomlinson C."/>
            <person name="Mitreva M."/>
            <person name="Hou S."/>
            <person name="Chen J."/>
            <person name="Wollam A."/>
            <person name="Pepin K.H."/>
            <person name="Johnson M."/>
            <person name="Bhonagiri V."/>
            <person name="Zhang X."/>
            <person name="Suruliraj S."/>
            <person name="Warren W."/>
            <person name="Chinwalla A."/>
            <person name="Mardis E.R."/>
            <person name="Wilson R.K."/>
        </authorList>
    </citation>
    <scope>NUCLEOTIDE SEQUENCE [LARGE SCALE GENOMIC DNA]</scope>
    <source>
        <strain evidence="1 2">F0359</strain>
    </source>
</reference>
<protein>
    <submittedName>
        <fullName evidence="1">Uncharacterized protein</fullName>
    </submittedName>
</protein>
<dbReference type="EMBL" id="AECS01000036">
    <property type="protein sequence ID" value="EFQ04194.1"/>
    <property type="molecule type" value="Genomic_DNA"/>
</dbReference>
<dbReference type="eggNOG" id="ENOG503452Z">
    <property type="taxonomic scope" value="Bacteria"/>
</dbReference>
<sequence length="72" mass="8231">MKTRCIELSRFESEILREYIPVAAERPLPATLCRSIYRRLEGLPVFESNDISGHAHTVISSHHVRVTKAVNE</sequence>
<name>E2ZBG6_9FIRM</name>
<dbReference type="Proteomes" id="UP000003195">
    <property type="component" value="Unassembled WGS sequence"/>
</dbReference>
<dbReference type="HOGENOM" id="CLU_2731132_0_0_9"/>
<evidence type="ECO:0000313" key="1">
    <source>
        <dbReference type="EMBL" id="EFQ04194.1"/>
    </source>
</evidence>
<comment type="caution">
    <text evidence="1">The sequence shown here is derived from an EMBL/GenBank/DDBJ whole genome shotgun (WGS) entry which is preliminary data.</text>
</comment>
<organism evidence="1 2">
    <name type="scientific">Megasphaera micronuciformis F0359</name>
    <dbReference type="NCBI Taxonomy" id="706434"/>
    <lineage>
        <taxon>Bacteria</taxon>
        <taxon>Bacillati</taxon>
        <taxon>Bacillota</taxon>
        <taxon>Negativicutes</taxon>
        <taxon>Veillonellales</taxon>
        <taxon>Veillonellaceae</taxon>
        <taxon>Megasphaera</taxon>
    </lineage>
</organism>
<gene>
    <name evidence="1" type="ORF">HMPREF9429_00793</name>
</gene>
<proteinExistence type="predicted"/>
<accession>E2ZBG6</accession>
<dbReference type="OrthoDB" id="1624529at2"/>
<dbReference type="AlphaFoldDB" id="E2ZBG6"/>